<dbReference type="EC" id="2.1.2.9" evidence="2 5"/>
<dbReference type="CDD" id="cd08704">
    <property type="entry name" value="Met_tRNA_FMT_C"/>
    <property type="match status" value="1"/>
</dbReference>
<evidence type="ECO:0000259" key="7">
    <source>
        <dbReference type="Pfam" id="PF02911"/>
    </source>
</evidence>
<dbReference type="EMBL" id="CP045875">
    <property type="protein sequence ID" value="QGG47979.1"/>
    <property type="molecule type" value="Genomic_DNA"/>
</dbReference>
<dbReference type="PANTHER" id="PTHR11138:SF5">
    <property type="entry name" value="METHIONYL-TRNA FORMYLTRANSFERASE, MITOCHONDRIAL"/>
    <property type="match status" value="1"/>
</dbReference>
<feature type="binding site" evidence="5">
    <location>
        <begin position="108"/>
        <end position="111"/>
    </location>
    <ligand>
        <name>(6S)-5,6,7,8-tetrahydrofolate</name>
        <dbReference type="ChEBI" id="CHEBI:57453"/>
    </ligand>
</feature>
<dbReference type="HAMAP" id="MF_00182">
    <property type="entry name" value="Formyl_trans"/>
    <property type="match status" value="1"/>
</dbReference>
<dbReference type="InterPro" id="IPR001555">
    <property type="entry name" value="GART_AS"/>
</dbReference>
<proteinExistence type="inferred from homology"/>
<evidence type="ECO:0000256" key="2">
    <source>
        <dbReference type="ARBA" id="ARBA00012261"/>
    </source>
</evidence>
<dbReference type="FunFam" id="3.40.50.12230:FF:000001">
    <property type="entry name" value="Methionyl-tRNA formyltransferase"/>
    <property type="match status" value="1"/>
</dbReference>
<evidence type="ECO:0000256" key="4">
    <source>
        <dbReference type="ARBA" id="ARBA00022917"/>
    </source>
</evidence>
<comment type="function">
    <text evidence="5">Attaches a formyl group to the free amino group of methionyl-tRNA(fMet). The formyl group appears to play a dual role in the initiator identity of N-formylmethionyl-tRNA by promoting its recognition by IF2 and preventing the misappropriation of this tRNA by the elongation apparatus.</text>
</comment>
<name>A0A5Q2N2B0_9FIRM</name>
<dbReference type="InterPro" id="IPR041711">
    <property type="entry name" value="Met-tRNA-FMT_N"/>
</dbReference>
<dbReference type="RefSeq" id="WP_153725258.1">
    <property type="nucleotide sequence ID" value="NZ_CP045875.1"/>
</dbReference>
<dbReference type="InterPro" id="IPR011034">
    <property type="entry name" value="Formyl_transferase-like_C_sf"/>
</dbReference>
<dbReference type="Proteomes" id="UP000366051">
    <property type="component" value="Chromosome"/>
</dbReference>
<evidence type="ECO:0000313" key="9">
    <source>
        <dbReference type="Proteomes" id="UP000366051"/>
    </source>
</evidence>
<feature type="domain" description="Formyl transferase C-terminal" evidence="7">
    <location>
        <begin position="204"/>
        <end position="304"/>
    </location>
</feature>
<evidence type="ECO:0000256" key="3">
    <source>
        <dbReference type="ARBA" id="ARBA00022679"/>
    </source>
</evidence>
<evidence type="ECO:0000256" key="1">
    <source>
        <dbReference type="ARBA" id="ARBA00010699"/>
    </source>
</evidence>
<evidence type="ECO:0000256" key="5">
    <source>
        <dbReference type="HAMAP-Rule" id="MF_00182"/>
    </source>
</evidence>
<sequence>MRIVFMGTPDFAVPSLRALVEAGFEVPFVVSRPDRPRGRGQQKSASPVKIAAQELGIPVYHPVKLDDSFIEQLKEQKIDLGVVVAFGRILPLPLLESLPLGWVNVHASLLPAYRGAAPIHRAVIAGEKETGITTMVMSEGLDEGDMLLQEKIAIHPDDTVGHVHDKLALVGADLLVKTLQKWEQGELKRIPQNHEEATYASMLHREDEKIQWHYNAETIHNQVRGLTPWPGAYMEDQGKVVKVVKGRLRIEGLHLATEEGQLGEIVAIDGDEVAIATGKGLYWLQELRPSGSKTMTASAYVRGRRISKGYCFT</sequence>
<dbReference type="Pfam" id="PF00551">
    <property type="entry name" value="Formyl_trans_N"/>
    <property type="match status" value="1"/>
</dbReference>
<reference evidence="9" key="1">
    <citation type="submission" date="2019-11" db="EMBL/GenBank/DDBJ databases">
        <title>Genome sequence of Heliorestis convoluta strain HH, an alkaliphilic and minimalistic phototrophic bacterium from a soda lake in Egypt.</title>
        <authorList>
            <person name="Dewey E.D."/>
            <person name="Stokes L.M."/>
            <person name="Burchell B.M."/>
            <person name="Shaffer K.N."/>
            <person name="Huntington A.M."/>
            <person name="Baker J.M."/>
            <person name="Nadendla S."/>
            <person name="Giglio M.G."/>
            <person name="Touchman J.W."/>
            <person name="Blankenship R.E."/>
            <person name="Madigan M.T."/>
            <person name="Sattley W.M."/>
        </authorList>
    </citation>
    <scope>NUCLEOTIDE SEQUENCE [LARGE SCALE GENOMIC DNA]</scope>
    <source>
        <strain evidence="9">HH</strain>
    </source>
</reference>
<accession>A0A5Q2N2B0</accession>
<protein>
    <recommendedName>
        <fullName evidence="2 5">Methionyl-tRNA formyltransferase</fullName>
        <ecNumber evidence="2 5">2.1.2.9</ecNumber>
    </recommendedName>
</protein>
<dbReference type="KEGG" id="hcv:FTV88_1881"/>
<organism evidence="8 9">
    <name type="scientific">Heliorestis convoluta</name>
    <dbReference type="NCBI Taxonomy" id="356322"/>
    <lineage>
        <taxon>Bacteria</taxon>
        <taxon>Bacillati</taxon>
        <taxon>Bacillota</taxon>
        <taxon>Clostridia</taxon>
        <taxon>Eubacteriales</taxon>
        <taxon>Heliobacteriaceae</taxon>
        <taxon>Heliorestis</taxon>
    </lineage>
</organism>
<dbReference type="NCBIfam" id="TIGR00460">
    <property type="entry name" value="fmt"/>
    <property type="match status" value="1"/>
</dbReference>
<dbReference type="CDD" id="cd08646">
    <property type="entry name" value="FMT_core_Met-tRNA-FMT_N"/>
    <property type="match status" value="1"/>
</dbReference>
<evidence type="ECO:0000259" key="6">
    <source>
        <dbReference type="Pfam" id="PF00551"/>
    </source>
</evidence>
<keyword evidence="3 5" id="KW-0808">Transferase</keyword>
<dbReference type="AlphaFoldDB" id="A0A5Q2N2B0"/>
<dbReference type="Gene3D" id="3.40.50.12230">
    <property type="match status" value="1"/>
</dbReference>
<keyword evidence="4 5" id="KW-0648">Protein biosynthesis</keyword>
<dbReference type="GO" id="GO:0004479">
    <property type="term" value="F:methionyl-tRNA formyltransferase activity"/>
    <property type="evidence" value="ECO:0007669"/>
    <property type="project" value="UniProtKB-UniRule"/>
</dbReference>
<feature type="domain" description="Formyl transferase N-terminal" evidence="6">
    <location>
        <begin position="1"/>
        <end position="178"/>
    </location>
</feature>
<comment type="similarity">
    <text evidence="1 5">Belongs to the Fmt family.</text>
</comment>
<gene>
    <name evidence="5" type="primary">fmt</name>
    <name evidence="8" type="ORF">FTV88_1881</name>
</gene>
<dbReference type="InterPro" id="IPR002376">
    <property type="entry name" value="Formyl_transf_N"/>
</dbReference>
<dbReference type="PANTHER" id="PTHR11138">
    <property type="entry name" value="METHIONYL-TRNA FORMYLTRANSFERASE"/>
    <property type="match status" value="1"/>
</dbReference>
<dbReference type="Pfam" id="PF02911">
    <property type="entry name" value="Formyl_trans_C"/>
    <property type="match status" value="1"/>
</dbReference>
<dbReference type="InterPro" id="IPR005794">
    <property type="entry name" value="Fmt"/>
</dbReference>
<dbReference type="SUPFAM" id="SSF50486">
    <property type="entry name" value="FMT C-terminal domain-like"/>
    <property type="match status" value="1"/>
</dbReference>
<dbReference type="GO" id="GO:0005829">
    <property type="term" value="C:cytosol"/>
    <property type="evidence" value="ECO:0007669"/>
    <property type="project" value="TreeGrafter"/>
</dbReference>
<dbReference type="InterPro" id="IPR036477">
    <property type="entry name" value="Formyl_transf_N_sf"/>
</dbReference>
<comment type="catalytic activity">
    <reaction evidence="5">
        <text>L-methionyl-tRNA(fMet) + (6R)-10-formyltetrahydrofolate = N-formyl-L-methionyl-tRNA(fMet) + (6S)-5,6,7,8-tetrahydrofolate + H(+)</text>
        <dbReference type="Rhea" id="RHEA:24380"/>
        <dbReference type="Rhea" id="RHEA-COMP:9952"/>
        <dbReference type="Rhea" id="RHEA-COMP:9953"/>
        <dbReference type="ChEBI" id="CHEBI:15378"/>
        <dbReference type="ChEBI" id="CHEBI:57453"/>
        <dbReference type="ChEBI" id="CHEBI:78530"/>
        <dbReference type="ChEBI" id="CHEBI:78844"/>
        <dbReference type="ChEBI" id="CHEBI:195366"/>
        <dbReference type="EC" id="2.1.2.9"/>
    </reaction>
</comment>
<dbReference type="SUPFAM" id="SSF53328">
    <property type="entry name" value="Formyltransferase"/>
    <property type="match status" value="1"/>
</dbReference>
<dbReference type="PROSITE" id="PS00373">
    <property type="entry name" value="GART"/>
    <property type="match status" value="1"/>
</dbReference>
<dbReference type="OrthoDB" id="9802815at2"/>
<dbReference type="InterPro" id="IPR005793">
    <property type="entry name" value="Formyl_trans_C"/>
</dbReference>
<keyword evidence="9" id="KW-1185">Reference proteome</keyword>
<dbReference type="InterPro" id="IPR044135">
    <property type="entry name" value="Met-tRNA-FMT_C"/>
</dbReference>
<evidence type="ECO:0000313" key="8">
    <source>
        <dbReference type="EMBL" id="QGG47979.1"/>
    </source>
</evidence>